<keyword evidence="1" id="KW-0805">Transcription regulation</keyword>
<dbReference type="PANTHER" id="PTHR30204:SF94">
    <property type="entry name" value="HEAVY METAL-DEPENDENT TRANSCRIPTIONAL REGULATOR HI_0293-RELATED"/>
    <property type="match status" value="1"/>
</dbReference>
<keyword evidence="2" id="KW-0238">DNA-binding</keyword>
<evidence type="ECO:0000313" key="5">
    <source>
        <dbReference type="EMBL" id="MCT8989777.1"/>
    </source>
</evidence>
<dbReference type="GO" id="GO:0003700">
    <property type="term" value="F:DNA-binding transcription factor activity"/>
    <property type="evidence" value="ECO:0007669"/>
    <property type="project" value="InterPro"/>
</dbReference>
<sequence length="142" mass="16151">MTHRGISIGEAARQTGVKVPTIRFYEQIGLLPAPPRSEGNRRQFDEKDLSRLAFIRHARELGFEIGDIRELLQLSEEPQSSCHEADSIAQRHVAEIKERIARLQALSEELQRMVDECGHGKVCECRVIQILADHSKCRSDVH</sequence>
<dbReference type="PROSITE" id="PS00552">
    <property type="entry name" value="HTH_MERR_1"/>
    <property type="match status" value="1"/>
</dbReference>
<reference evidence="5" key="1">
    <citation type="submission" date="2022-08" db="EMBL/GenBank/DDBJ databases">
        <title>Chelativorans sichuanense sp. nov., a paraffin oil-degrading bacterium isolated from a mixture of oil-based drill cuttings and paddy soil.</title>
        <authorList>
            <person name="Yu J."/>
            <person name="Liu H."/>
            <person name="Chen Q."/>
        </authorList>
    </citation>
    <scope>NUCLEOTIDE SEQUENCE</scope>
    <source>
        <strain evidence="5">SCAU 2101</strain>
    </source>
</reference>
<dbReference type="InterPro" id="IPR009061">
    <property type="entry name" value="DNA-bd_dom_put_sf"/>
</dbReference>
<dbReference type="RefSeq" id="WP_261514628.1">
    <property type="nucleotide sequence ID" value="NZ_JAODNV010000006.1"/>
</dbReference>
<dbReference type="InterPro" id="IPR000551">
    <property type="entry name" value="MerR-type_HTH_dom"/>
</dbReference>
<comment type="caution">
    <text evidence="5">The sequence shown here is derived from an EMBL/GenBank/DDBJ whole genome shotgun (WGS) entry which is preliminary data.</text>
</comment>
<evidence type="ECO:0000256" key="3">
    <source>
        <dbReference type="ARBA" id="ARBA00023163"/>
    </source>
</evidence>
<evidence type="ECO:0000256" key="1">
    <source>
        <dbReference type="ARBA" id="ARBA00023015"/>
    </source>
</evidence>
<evidence type="ECO:0000313" key="6">
    <source>
        <dbReference type="Proteomes" id="UP001149009"/>
    </source>
</evidence>
<dbReference type="CDD" id="cd04785">
    <property type="entry name" value="HTH_CadR-PbrR-like"/>
    <property type="match status" value="1"/>
</dbReference>
<name>A0A9X2X8S0_9HYPH</name>
<dbReference type="Proteomes" id="UP001149009">
    <property type="component" value="Unassembled WGS sequence"/>
</dbReference>
<dbReference type="AlphaFoldDB" id="A0A9X2X8S0"/>
<gene>
    <name evidence="5" type="ORF">NYR54_05650</name>
</gene>
<proteinExistence type="predicted"/>
<dbReference type="InterPro" id="IPR047057">
    <property type="entry name" value="MerR_fam"/>
</dbReference>
<dbReference type="Gene3D" id="1.10.1660.10">
    <property type="match status" value="1"/>
</dbReference>
<keyword evidence="3" id="KW-0804">Transcription</keyword>
<evidence type="ECO:0000256" key="2">
    <source>
        <dbReference type="ARBA" id="ARBA00023125"/>
    </source>
</evidence>
<dbReference type="GO" id="GO:0003677">
    <property type="term" value="F:DNA binding"/>
    <property type="evidence" value="ECO:0007669"/>
    <property type="project" value="UniProtKB-KW"/>
</dbReference>
<keyword evidence="6" id="KW-1185">Reference proteome</keyword>
<dbReference type="Pfam" id="PF13411">
    <property type="entry name" value="MerR_1"/>
    <property type="match status" value="1"/>
</dbReference>
<organism evidence="5 6">
    <name type="scientific">Chelativorans petroleitrophicus</name>
    <dbReference type="NCBI Taxonomy" id="2975484"/>
    <lineage>
        <taxon>Bacteria</taxon>
        <taxon>Pseudomonadati</taxon>
        <taxon>Pseudomonadota</taxon>
        <taxon>Alphaproteobacteria</taxon>
        <taxon>Hyphomicrobiales</taxon>
        <taxon>Phyllobacteriaceae</taxon>
        <taxon>Chelativorans</taxon>
    </lineage>
</organism>
<dbReference type="SUPFAM" id="SSF46955">
    <property type="entry name" value="Putative DNA-binding domain"/>
    <property type="match status" value="1"/>
</dbReference>
<dbReference type="EMBL" id="JAODNV010000006">
    <property type="protein sequence ID" value="MCT8989777.1"/>
    <property type="molecule type" value="Genomic_DNA"/>
</dbReference>
<dbReference type="PRINTS" id="PR00040">
    <property type="entry name" value="HTHMERR"/>
</dbReference>
<dbReference type="SMART" id="SM00422">
    <property type="entry name" value="HTH_MERR"/>
    <property type="match status" value="1"/>
</dbReference>
<protein>
    <submittedName>
        <fullName evidence="5">Helix-turn-helix domain-containing protein</fullName>
    </submittedName>
</protein>
<dbReference type="PANTHER" id="PTHR30204">
    <property type="entry name" value="REDOX-CYCLING DRUG-SENSING TRANSCRIPTIONAL ACTIVATOR SOXR"/>
    <property type="match status" value="1"/>
</dbReference>
<accession>A0A9X2X8S0</accession>
<evidence type="ECO:0000259" key="4">
    <source>
        <dbReference type="PROSITE" id="PS50937"/>
    </source>
</evidence>
<dbReference type="PROSITE" id="PS50937">
    <property type="entry name" value="HTH_MERR_2"/>
    <property type="match status" value="1"/>
</dbReference>
<feature type="domain" description="HTH merR-type" evidence="4">
    <location>
        <begin position="5"/>
        <end position="74"/>
    </location>
</feature>